<proteinExistence type="predicted"/>
<gene>
    <name evidence="3" type="ORF">DFO67_1225</name>
    <name evidence="2" type="ORF">SAMN04487959_11849</name>
</gene>
<dbReference type="RefSeq" id="WP_166671114.1">
    <property type="nucleotide sequence ID" value="NZ_FOPY01000018.1"/>
</dbReference>
<keyword evidence="4" id="KW-1185">Reference proteome</keyword>
<feature type="transmembrane region" description="Helical" evidence="1">
    <location>
        <begin position="65"/>
        <end position="84"/>
    </location>
</feature>
<dbReference type="Proteomes" id="UP000199040">
    <property type="component" value="Unassembled WGS sequence"/>
</dbReference>
<evidence type="ECO:0000313" key="5">
    <source>
        <dbReference type="Proteomes" id="UP000294489"/>
    </source>
</evidence>
<dbReference type="Pfam" id="PF03350">
    <property type="entry name" value="UPF0114"/>
    <property type="match status" value="1"/>
</dbReference>
<feature type="transmembrane region" description="Helical" evidence="1">
    <location>
        <begin position="12"/>
        <end position="39"/>
    </location>
</feature>
<feature type="transmembrane region" description="Helical" evidence="1">
    <location>
        <begin position="131"/>
        <end position="149"/>
    </location>
</feature>
<dbReference type="PIRSF" id="PIRSF026509">
    <property type="entry name" value="UCP026509"/>
    <property type="match status" value="1"/>
</dbReference>
<evidence type="ECO:0000313" key="3">
    <source>
        <dbReference type="EMBL" id="TDX24177.1"/>
    </source>
</evidence>
<reference evidence="3 5" key="2">
    <citation type="submission" date="2019-03" db="EMBL/GenBank/DDBJ databases">
        <title>Freshwater and sediment microbial communities from various areas in North America, analyzing microbe dynamics in response to fracking.</title>
        <authorList>
            <person name="Lamendella R."/>
        </authorList>
    </citation>
    <scope>NUCLEOTIDE SEQUENCE [LARGE SCALE GENOMIC DNA]</scope>
    <source>
        <strain evidence="3 5">6_TX</strain>
    </source>
</reference>
<feature type="transmembrane region" description="Helical" evidence="1">
    <location>
        <begin position="105"/>
        <end position="125"/>
    </location>
</feature>
<sequence>MEKWLSRSRTLTYVTVILAMLAALLLYIFAGIVFVQVVWNTLSGHFWDSETIKASSVGLLKMMDLLLIAASFQIMAHGMYRLFIQSSYSSEGPLHVSSFKDLKHSLVNIASIVLVIFFVENAVRLGAGREILELGIAIAVVIAAAGWAIRPEKK</sequence>
<keyword evidence="1" id="KW-0812">Transmembrane</keyword>
<dbReference type="InterPro" id="IPR005134">
    <property type="entry name" value="UPF0114"/>
</dbReference>
<reference evidence="2 4" key="1">
    <citation type="submission" date="2016-10" db="EMBL/GenBank/DDBJ databases">
        <authorList>
            <person name="de Groot N.N."/>
        </authorList>
    </citation>
    <scope>NUCLEOTIDE SEQUENCE [LARGE SCALE GENOMIC DNA]</scope>
    <source>
        <strain evidence="2 4">CGMCC 1.6848</strain>
    </source>
</reference>
<protein>
    <submittedName>
        <fullName evidence="3">Putative membrane protein YqhA</fullName>
    </submittedName>
</protein>
<keyword evidence="1" id="KW-1133">Transmembrane helix</keyword>
<dbReference type="EMBL" id="FOPY01000018">
    <property type="protein sequence ID" value="SFI10708.1"/>
    <property type="molecule type" value="Genomic_DNA"/>
</dbReference>
<evidence type="ECO:0000256" key="1">
    <source>
        <dbReference type="SAM" id="Phobius"/>
    </source>
</evidence>
<dbReference type="AlphaFoldDB" id="A0A1I3FHI4"/>
<evidence type="ECO:0000313" key="4">
    <source>
        <dbReference type="Proteomes" id="UP000199040"/>
    </source>
</evidence>
<name>A0A1I3FHI4_9GAMM</name>
<dbReference type="EMBL" id="SOEC01000022">
    <property type="protein sequence ID" value="TDX24177.1"/>
    <property type="molecule type" value="Genomic_DNA"/>
</dbReference>
<accession>A0A1I3FHI4</accession>
<keyword evidence="1" id="KW-0472">Membrane</keyword>
<evidence type="ECO:0000313" key="2">
    <source>
        <dbReference type="EMBL" id="SFI10708.1"/>
    </source>
</evidence>
<dbReference type="Proteomes" id="UP000294489">
    <property type="component" value="Unassembled WGS sequence"/>
</dbReference>
<organism evidence="2 4">
    <name type="scientific">Modicisalibacter xianhensis</name>
    <dbReference type="NCBI Taxonomy" id="442341"/>
    <lineage>
        <taxon>Bacteria</taxon>
        <taxon>Pseudomonadati</taxon>
        <taxon>Pseudomonadota</taxon>
        <taxon>Gammaproteobacteria</taxon>
        <taxon>Oceanospirillales</taxon>
        <taxon>Halomonadaceae</taxon>
        <taxon>Modicisalibacter</taxon>
    </lineage>
</organism>